<feature type="transmembrane region" description="Helical" evidence="1">
    <location>
        <begin position="118"/>
        <end position="141"/>
    </location>
</feature>
<evidence type="ECO:0000313" key="3">
    <source>
        <dbReference type="Proteomes" id="UP000594638"/>
    </source>
</evidence>
<keyword evidence="3" id="KW-1185">Reference proteome</keyword>
<protein>
    <submittedName>
        <fullName evidence="2">Uncharacterized protein</fullName>
    </submittedName>
</protein>
<gene>
    <name evidence="2" type="ORF">OLEA9_A078129</name>
</gene>
<comment type="caution">
    <text evidence="2">The sequence shown here is derived from an EMBL/GenBank/DDBJ whole genome shotgun (WGS) entry which is preliminary data.</text>
</comment>
<keyword evidence="1" id="KW-1133">Transmembrane helix</keyword>
<feature type="transmembrane region" description="Helical" evidence="1">
    <location>
        <begin position="45"/>
        <end position="63"/>
    </location>
</feature>
<proteinExistence type="predicted"/>
<feature type="transmembrane region" description="Helical" evidence="1">
    <location>
        <begin position="83"/>
        <end position="106"/>
    </location>
</feature>
<dbReference type="Gramene" id="OE9A078129T1">
    <property type="protein sequence ID" value="OE9A078129C1"/>
    <property type="gene ID" value="OE9A078129"/>
</dbReference>
<name>A0A8S0V474_OLEEU</name>
<reference evidence="2 3" key="1">
    <citation type="submission" date="2019-12" db="EMBL/GenBank/DDBJ databases">
        <authorList>
            <person name="Alioto T."/>
            <person name="Alioto T."/>
            <person name="Gomez Garrido J."/>
        </authorList>
    </citation>
    <scope>NUCLEOTIDE SEQUENCE [LARGE SCALE GENOMIC DNA]</scope>
</reference>
<organism evidence="2 3">
    <name type="scientific">Olea europaea subsp. europaea</name>
    <dbReference type="NCBI Taxonomy" id="158383"/>
    <lineage>
        <taxon>Eukaryota</taxon>
        <taxon>Viridiplantae</taxon>
        <taxon>Streptophyta</taxon>
        <taxon>Embryophyta</taxon>
        <taxon>Tracheophyta</taxon>
        <taxon>Spermatophyta</taxon>
        <taxon>Magnoliopsida</taxon>
        <taxon>eudicotyledons</taxon>
        <taxon>Gunneridae</taxon>
        <taxon>Pentapetalae</taxon>
        <taxon>asterids</taxon>
        <taxon>lamiids</taxon>
        <taxon>Lamiales</taxon>
        <taxon>Oleaceae</taxon>
        <taxon>Oleeae</taxon>
        <taxon>Olea</taxon>
    </lineage>
</organism>
<evidence type="ECO:0000256" key="1">
    <source>
        <dbReference type="SAM" id="Phobius"/>
    </source>
</evidence>
<dbReference type="Proteomes" id="UP000594638">
    <property type="component" value="Unassembled WGS sequence"/>
</dbReference>
<dbReference type="AlphaFoldDB" id="A0A8S0V474"/>
<sequence>MAPLALSHGIGTTVSSRNSNAASLRADLCVRRCIDRGDSSECKRLTTTAVTGVCALLLCSAFAGQHEQWRLDAKARSTLDWVALGSGCCASDSVVVGGFWSAMVWWSVVFVGDFLINLLYSYCSIPVIASSWWLAWLSAVVDVELF</sequence>
<evidence type="ECO:0000313" key="2">
    <source>
        <dbReference type="EMBL" id="CAA3026115.1"/>
    </source>
</evidence>
<dbReference type="EMBL" id="CACTIH010009150">
    <property type="protein sequence ID" value="CAA3026115.1"/>
    <property type="molecule type" value="Genomic_DNA"/>
</dbReference>
<accession>A0A8S0V474</accession>
<keyword evidence="1" id="KW-0472">Membrane</keyword>
<keyword evidence="1" id="KW-0812">Transmembrane</keyword>